<evidence type="ECO:0000313" key="2">
    <source>
        <dbReference type="Proteomes" id="UP000094527"/>
    </source>
</evidence>
<keyword evidence="2" id="KW-1185">Reference proteome</keyword>
<proteinExistence type="predicted"/>
<comment type="caution">
    <text evidence="1">The sequence shown here is derived from an EMBL/GenBank/DDBJ whole genome shotgun (WGS) entry which is preliminary data.</text>
</comment>
<dbReference type="EMBL" id="LJIJ01002301">
    <property type="protein sequence ID" value="ODM89908.1"/>
    <property type="molecule type" value="Genomic_DNA"/>
</dbReference>
<gene>
    <name evidence="1" type="ORF">Ocin01_16775</name>
</gene>
<dbReference type="AlphaFoldDB" id="A0A1D2MA86"/>
<name>A0A1D2MA86_ORCCI</name>
<organism evidence="1 2">
    <name type="scientific">Orchesella cincta</name>
    <name type="common">Springtail</name>
    <name type="synonym">Podura cincta</name>
    <dbReference type="NCBI Taxonomy" id="48709"/>
    <lineage>
        <taxon>Eukaryota</taxon>
        <taxon>Metazoa</taxon>
        <taxon>Ecdysozoa</taxon>
        <taxon>Arthropoda</taxon>
        <taxon>Hexapoda</taxon>
        <taxon>Collembola</taxon>
        <taxon>Entomobryomorpha</taxon>
        <taxon>Entomobryoidea</taxon>
        <taxon>Orchesellidae</taxon>
        <taxon>Orchesellinae</taxon>
        <taxon>Orchesella</taxon>
    </lineage>
</organism>
<accession>A0A1D2MA86</accession>
<dbReference type="Proteomes" id="UP000094527">
    <property type="component" value="Unassembled WGS sequence"/>
</dbReference>
<protein>
    <submittedName>
        <fullName evidence="1">Uncharacterized protein</fullName>
    </submittedName>
</protein>
<reference evidence="1 2" key="1">
    <citation type="journal article" date="2016" name="Genome Biol. Evol.">
        <title>Gene Family Evolution Reflects Adaptation to Soil Environmental Stressors in the Genome of the Collembolan Orchesella cincta.</title>
        <authorList>
            <person name="Faddeeva-Vakhrusheva A."/>
            <person name="Derks M.F."/>
            <person name="Anvar S.Y."/>
            <person name="Agamennone V."/>
            <person name="Suring W."/>
            <person name="Smit S."/>
            <person name="van Straalen N.M."/>
            <person name="Roelofs D."/>
        </authorList>
    </citation>
    <scope>NUCLEOTIDE SEQUENCE [LARGE SCALE GENOMIC DNA]</scope>
    <source>
        <tissue evidence="1">Mixed pool</tissue>
    </source>
</reference>
<evidence type="ECO:0000313" key="1">
    <source>
        <dbReference type="EMBL" id="ODM89908.1"/>
    </source>
</evidence>
<sequence length="107" mass="12003">MRTAPGTSRGVPSKRALMLLQTWVHLKNTGVNVENSMVLNTDLRVNHFAVATDLTGSSLSDEQDLDSAHSLRTAFIPKEISYERSMHMATYILLNFIENIKERSPKS</sequence>